<dbReference type="Proteomes" id="UP000763088">
    <property type="component" value="Unassembled WGS sequence"/>
</dbReference>
<dbReference type="SMART" id="SM00014">
    <property type="entry name" value="acidPPc"/>
    <property type="match status" value="1"/>
</dbReference>
<feature type="transmembrane region" description="Helical" evidence="1">
    <location>
        <begin position="163"/>
        <end position="181"/>
    </location>
</feature>
<dbReference type="InterPro" id="IPR000326">
    <property type="entry name" value="PAP2/HPO"/>
</dbReference>
<evidence type="ECO:0000256" key="1">
    <source>
        <dbReference type="SAM" id="Phobius"/>
    </source>
</evidence>
<dbReference type="PANTHER" id="PTHR14969:SF13">
    <property type="entry name" value="AT30094P"/>
    <property type="match status" value="1"/>
</dbReference>
<organism evidence="3 4">
    <name type="scientific">Xylanibacter ruminicola</name>
    <name type="common">Prevotella ruminicola</name>
    <dbReference type="NCBI Taxonomy" id="839"/>
    <lineage>
        <taxon>Bacteria</taxon>
        <taxon>Pseudomonadati</taxon>
        <taxon>Bacteroidota</taxon>
        <taxon>Bacteroidia</taxon>
        <taxon>Bacteroidales</taxon>
        <taxon>Prevotellaceae</taxon>
        <taxon>Xylanibacter</taxon>
    </lineage>
</organism>
<dbReference type="AlphaFoldDB" id="A0A928BSC6"/>
<feature type="transmembrane region" description="Helical" evidence="1">
    <location>
        <begin position="137"/>
        <end position="157"/>
    </location>
</feature>
<dbReference type="SUPFAM" id="SSF48317">
    <property type="entry name" value="Acid phosphatase/Vanadium-dependent haloperoxidase"/>
    <property type="match status" value="1"/>
</dbReference>
<sequence length="230" mass="26303">MILEVLQDIDRELLLAVNGSDSLYLDRVVRTLTNGLAWIPLYLSMFYLVVKNNDNFRRLLFLLGGVAVCYLLAGAVDDGIVKPLVARWRPTHDPQIGTLVDIVDGYRGGNYGFFSAHACNTMSIATYFCWIVRSRRLSIMLVIWSLVNCWTRLYLGVHFPGDILVGLIWGITVGTGVYFLYSRLTRGMYMPRNLNPAQYTSTCYRRWDCNWPIAIFVFTLAFIYIKACII</sequence>
<comment type="caution">
    <text evidence="3">The sequence shown here is derived from an EMBL/GenBank/DDBJ whole genome shotgun (WGS) entry which is preliminary data.</text>
</comment>
<reference evidence="3" key="1">
    <citation type="submission" date="2019-04" db="EMBL/GenBank/DDBJ databases">
        <title>Evolution of Biomass-Degrading Anaerobic Consortia Revealed by Metagenomics.</title>
        <authorList>
            <person name="Peng X."/>
        </authorList>
    </citation>
    <scope>NUCLEOTIDE SEQUENCE</scope>
    <source>
        <strain evidence="3">SIG141</strain>
    </source>
</reference>
<keyword evidence="1" id="KW-1133">Transmembrane helix</keyword>
<feature type="transmembrane region" description="Helical" evidence="1">
    <location>
        <begin position="111"/>
        <end position="130"/>
    </location>
</feature>
<gene>
    <name evidence="3" type="ORF">E7102_05815</name>
</gene>
<dbReference type="Gene3D" id="1.20.144.10">
    <property type="entry name" value="Phosphatidic acid phosphatase type 2/haloperoxidase"/>
    <property type="match status" value="1"/>
</dbReference>
<feature type="transmembrane region" description="Helical" evidence="1">
    <location>
        <begin position="209"/>
        <end position="227"/>
    </location>
</feature>
<feature type="domain" description="Phosphatidic acid phosphatase type 2/haloperoxidase" evidence="2">
    <location>
        <begin position="66"/>
        <end position="178"/>
    </location>
</feature>
<accession>A0A928BSC6</accession>
<dbReference type="InterPro" id="IPR036938">
    <property type="entry name" value="PAP2/HPO_sf"/>
</dbReference>
<evidence type="ECO:0000313" key="4">
    <source>
        <dbReference type="Proteomes" id="UP000763088"/>
    </source>
</evidence>
<protein>
    <submittedName>
        <fullName evidence="3">Phosphatase PAP2 family protein</fullName>
    </submittedName>
</protein>
<keyword evidence="1" id="KW-0472">Membrane</keyword>
<dbReference type="Pfam" id="PF01569">
    <property type="entry name" value="PAP2"/>
    <property type="match status" value="1"/>
</dbReference>
<keyword evidence="1" id="KW-0812">Transmembrane</keyword>
<proteinExistence type="predicted"/>
<evidence type="ECO:0000259" key="2">
    <source>
        <dbReference type="SMART" id="SM00014"/>
    </source>
</evidence>
<feature type="transmembrane region" description="Helical" evidence="1">
    <location>
        <begin position="32"/>
        <end position="50"/>
    </location>
</feature>
<dbReference type="EMBL" id="SUYD01000006">
    <property type="protein sequence ID" value="MBE6265966.1"/>
    <property type="molecule type" value="Genomic_DNA"/>
</dbReference>
<feature type="transmembrane region" description="Helical" evidence="1">
    <location>
        <begin position="59"/>
        <end position="76"/>
    </location>
</feature>
<dbReference type="PANTHER" id="PTHR14969">
    <property type="entry name" value="SPHINGOSINE-1-PHOSPHATE PHOSPHOHYDROLASE"/>
    <property type="match status" value="1"/>
</dbReference>
<name>A0A928BSC6_XYLRU</name>
<evidence type="ECO:0000313" key="3">
    <source>
        <dbReference type="EMBL" id="MBE6265966.1"/>
    </source>
</evidence>